<keyword evidence="2" id="KW-1185">Reference proteome</keyword>
<reference evidence="1" key="1">
    <citation type="submission" date="2019-11" db="EMBL/GenBank/DDBJ databases">
        <title>Nori genome reveals adaptations in red seaweeds to the harsh intertidal environment.</title>
        <authorList>
            <person name="Wang D."/>
            <person name="Mao Y."/>
        </authorList>
    </citation>
    <scope>NUCLEOTIDE SEQUENCE</scope>
    <source>
        <tissue evidence="1">Gametophyte</tissue>
    </source>
</reference>
<protein>
    <submittedName>
        <fullName evidence="1">Uncharacterized protein</fullName>
    </submittedName>
</protein>
<name>A0ACC3C1R5_PYRYE</name>
<gene>
    <name evidence="1" type="ORF">I4F81_006624</name>
</gene>
<dbReference type="EMBL" id="CM020619">
    <property type="protein sequence ID" value="KAK1864074.1"/>
    <property type="molecule type" value="Genomic_DNA"/>
</dbReference>
<organism evidence="1 2">
    <name type="scientific">Pyropia yezoensis</name>
    <name type="common">Susabi-nori</name>
    <name type="synonym">Porphyra yezoensis</name>
    <dbReference type="NCBI Taxonomy" id="2788"/>
    <lineage>
        <taxon>Eukaryota</taxon>
        <taxon>Rhodophyta</taxon>
        <taxon>Bangiophyceae</taxon>
        <taxon>Bangiales</taxon>
        <taxon>Bangiaceae</taxon>
        <taxon>Pyropia</taxon>
    </lineage>
</organism>
<sequence length="1158" mass="123913">MNPILLAGHARSGNARVPPEGQVAGQDGNTGEGARIPDPVPGHVDGAPEALHDAPPGGDIGGATSDPSLAGPGESPIALFKVVPVNSKVWTHSARPCIHACLGRFVYILWAKPADEVPTTVKAFQSRRPWCVRLERGAGVLRLAQADDELPAGIVHTERLLILKGKRRRSTPGIEELSHVALLLEASSAAVAAAWAAAGESLLCPWPALLSPLVMRDGDAVAAVQALQSSVLSRYFSLSRGDAVSGDGATGHNSCRHRYRRVAAHWLLALPNAAARTAMRMGDAVDQVNGVPVVGPALCLALFVAQVGALFVLAGERDAVRAAVTDRCADVLIAAVGCTAKALSCPQADWVDALTQPLCDVLHRTEALLGEVEASYFESAIRSAVTGPDEVVRGWEADLDVIHRDLLALVKTNECTYAVMERFAALSENVADGFAALSETVAERNGRVEPSEATTVEDLDARLDVRAPDLGYVPGVSKPDRVEHALFGTLRNYVHRRGRGGMAPRVGVTGIGGSGKTTSCAGVAICEEVRDLFPRGSVWVQLGDASSRQTLVDAVVGLTARFCGHDVARRLLSIPPGGDVVSIAAGHVQSASADDSAEWLVVIDDVLVTKVDLLRQLLRVVPLATPILFTTRSEAVASAVGSESVPIDGLPDADCRLLLANAMSRDVRMKGNPFSASEENDWVRPVVEKTGRHALSLNIIGSMIGRRGAWRRVAHALKERWMEPDFVRPDGGLGLRPSVRATLDTSLGLLPDEASRMAFRALGILPASVEVGVDVLLRLWRPLLDTGAVADVPVADRVRNADCVHVRRIVGAMVDSLIDAGLVRSVGRGTEVSAIILHPVVAGYAKCLLGSSFRDTHSRLLNDYVESTSSGEAVGGVVLYKLEKLPDDDYIFDNVARHAQASGNVGVLVSLTQSGWPAFRERKGLPQAYQEDLEIVVAALLAVVGDVAHEVHQHPGKLAGVRVSLGRAYLDRVGGSRKANVEAAVECYLLALRVWTRETTPRDWAFSHINLGIAYSNLEEGDRARNVEAAIGCYHKALLVLTREAAPLEWAVTQINLGVAYFDRVVGDKADNMEAALKFYQLALLEGTREVAPRDWALTQNNLGQAYMDRVVGDRATNVDDAVKCYRLALEVLTREEAPRFWAMIQDNLGIAYRSADA</sequence>
<accession>A0ACC3C1R5</accession>
<comment type="caution">
    <text evidence="1">The sequence shown here is derived from an EMBL/GenBank/DDBJ whole genome shotgun (WGS) entry which is preliminary data.</text>
</comment>
<evidence type="ECO:0000313" key="1">
    <source>
        <dbReference type="EMBL" id="KAK1864074.1"/>
    </source>
</evidence>
<evidence type="ECO:0000313" key="2">
    <source>
        <dbReference type="Proteomes" id="UP000798662"/>
    </source>
</evidence>
<proteinExistence type="predicted"/>
<dbReference type="Proteomes" id="UP000798662">
    <property type="component" value="Chromosome 2"/>
</dbReference>